<protein>
    <submittedName>
        <fullName evidence="2">Uncharacterized protein</fullName>
    </submittedName>
</protein>
<organism evidence="2 3">
    <name type="scientific">Aspergillus ellipticus CBS 707.79</name>
    <dbReference type="NCBI Taxonomy" id="1448320"/>
    <lineage>
        <taxon>Eukaryota</taxon>
        <taxon>Fungi</taxon>
        <taxon>Dikarya</taxon>
        <taxon>Ascomycota</taxon>
        <taxon>Pezizomycotina</taxon>
        <taxon>Eurotiomycetes</taxon>
        <taxon>Eurotiomycetidae</taxon>
        <taxon>Eurotiales</taxon>
        <taxon>Aspergillaceae</taxon>
        <taxon>Aspergillus</taxon>
        <taxon>Aspergillus subgen. Circumdati</taxon>
    </lineage>
</organism>
<evidence type="ECO:0000313" key="2">
    <source>
        <dbReference type="EMBL" id="PYH93287.1"/>
    </source>
</evidence>
<dbReference type="EMBL" id="KZ825896">
    <property type="protein sequence ID" value="PYH93287.1"/>
    <property type="molecule type" value="Genomic_DNA"/>
</dbReference>
<accession>A0A319DG97</accession>
<feature type="transmembrane region" description="Helical" evidence="1">
    <location>
        <begin position="17"/>
        <end position="38"/>
    </location>
</feature>
<dbReference type="AlphaFoldDB" id="A0A319DG97"/>
<keyword evidence="3" id="KW-1185">Reference proteome</keyword>
<gene>
    <name evidence="2" type="ORF">BO71DRAFT_4634</name>
</gene>
<keyword evidence="1" id="KW-0812">Transmembrane</keyword>
<name>A0A319DG97_9EURO</name>
<reference evidence="2 3" key="1">
    <citation type="submission" date="2018-02" db="EMBL/GenBank/DDBJ databases">
        <title>The genomes of Aspergillus section Nigri reveals drivers in fungal speciation.</title>
        <authorList>
            <consortium name="DOE Joint Genome Institute"/>
            <person name="Vesth T.C."/>
            <person name="Nybo J."/>
            <person name="Theobald S."/>
            <person name="Brandl J."/>
            <person name="Frisvad J.C."/>
            <person name="Nielsen K.F."/>
            <person name="Lyhne E.K."/>
            <person name="Kogle M.E."/>
            <person name="Kuo A."/>
            <person name="Riley R."/>
            <person name="Clum A."/>
            <person name="Nolan M."/>
            <person name="Lipzen A."/>
            <person name="Salamov A."/>
            <person name="Henrissat B."/>
            <person name="Wiebenga A."/>
            <person name="De vries R.P."/>
            <person name="Grigoriev I.V."/>
            <person name="Mortensen U.H."/>
            <person name="Andersen M.R."/>
            <person name="Baker S.E."/>
        </authorList>
    </citation>
    <scope>NUCLEOTIDE SEQUENCE [LARGE SCALE GENOMIC DNA]</scope>
    <source>
        <strain evidence="2 3">CBS 707.79</strain>
    </source>
</reference>
<evidence type="ECO:0000313" key="3">
    <source>
        <dbReference type="Proteomes" id="UP000247810"/>
    </source>
</evidence>
<dbReference type="Proteomes" id="UP000247810">
    <property type="component" value="Unassembled WGS sequence"/>
</dbReference>
<evidence type="ECO:0000256" key="1">
    <source>
        <dbReference type="SAM" id="Phobius"/>
    </source>
</evidence>
<proteinExistence type="predicted"/>
<keyword evidence="1" id="KW-0472">Membrane</keyword>
<sequence>MQQVPKVHTYSLGSRHLLAYCRTALVGGIVLFSIMYSIAPPPSLVRVRVPFPLSWMEHLRCCTLQRRFGHPPVPQPSGGSFD</sequence>
<dbReference type="VEuPathDB" id="FungiDB:BO71DRAFT_4634"/>
<keyword evidence="1" id="KW-1133">Transmembrane helix</keyword>